<comment type="caution">
    <text evidence="5">The sequence shown here is derived from an EMBL/GenBank/DDBJ whole genome shotgun (WGS) entry which is preliminary data.</text>
</comment>
<dbReference type="InterPro" id="IPR018357">
    <property type="entry name" value="Hexapep_transf_CS"/>
</dbReference>
<evidence type="ECO:0000256" key="3">
    <source>
        <dbReference type="ARBA" id="ARBA00022737"/>
    </source>
</evidence>
<comment type="similarity">
    <text evidence="1">Belongs to the transferase hexapeptide repeat family.</text>
</comment>
<gene>
    <name evidence="5" type="ORF">CAL65_18295</name>
</gene>
<evidence type="ECO:0000256" key="4">
    <source>
        <dbReference type="ARBA" id="ARBA00023315"/>
    </source>
</evidence>
<evidence type="ECO:0000313" key="6">
    <source>
        <dbReference type="Proteomes" id="UP000256763"/>
    </source>
</evidence>
<dbReference type="PANTHER" id="PTHR23416">
    <property type="entry name" value="SIALIC ACID SYNTHASE-RELATED"/>
    <property type="match status" value="1"/>
</dbReference>
<evidence type="ECO:0000256" key="2">
    <source>
        <dbReference type="ARBA" id="ARBA00022679"/>
    </source>
</evidence>
<dbReference type="Pfam" id="PF14602">
    <property type="entry name" value="Hexapep_2"/>
    <property type="match status" value="1"/>
</dbReference>
<dbReference type="AlphaFoldDB" id="A0A3E0WME4"/>
<keyword evidence="4 5" id="KW-0012">Acyltransferase</keyword>
<accession>A0A3E0WME4</accession>
<dbReference type="SUPFAM" id="SSF51161">
    <property type="entry name" value="Trimeric LpxA-like enzymes"/>
    <property type="match status" value="1"/>
</dbReference>
<keyword evidence="3" id="KW-0677">Repeat</keyword>
<dbReference type="InterPro" id="IPR001451">
    <property type="entry name" value="Hexapep"/>
</dbReference>
<keyword evidence="2 5" id="KW-0808">Transferase</keyword>
<dbReference type="Gene3D" id="2.160.10.10">
    <property type="entry name" value="Hexapeptide repeat proteins"/>
    <property type="match status" value="1"/>
</dbReference>
<evidence type="ECO:0000313" key="5">
    <source>
        <dbReference type="EMBL" id="RFA33115.1"/>
    </source>
</evidence>
<proteinExistence type="inferred from homology"/>
<dbReference type="GO" id="GO:0008374">
    <property type="term" value="F:O-acyltransferase activity"/>
    <property type="evidence" value="ECO:0007669"/>
    <property type="project" value="TreeGrafter"/>
</dbReference>
<organism evidence="5 6">
    <name type="scientific">Alkalilimnicola ehrlichii</name>
    <dbReference type="NCBI Taxonomy" id="351052"/>
    <lineage>
        <taxon>Bacteria</taxon>
        <taxon>Pseudomonadati</taxon>
        <taxon>Pseudomonadota</taxon>
        <taxon>Gammaproteobacteria</taxon>
        <taxon>Chromatiales</taxon>
        <taxon>Ectothiorhodospiraceae</taxon>
        <taxon>Alkalilimnicola</taxon>
    </lineage>
</organism>
<protein>
    <submittedName>
        <fullName evidence="5">Acyltransferase</fullName>
    </submittedName>
</protein>
<dbReference type="GO" id="GO:0005829">
    <property type="term" value="C:cytosol"/>
    <property type="evidence" value="ECO:0007669"/>
    <property type="project" value="TreeGrafter"/>
</dbReference>
<evidence type="ECO:0000256" key="1">
    <source>
        <dbReference type="ARBA" id="ARBA00007274"/>
    </source>
</evidence>
<dbReference type="EMBL" id="NFZW01000023">
    <property type="protein sequence ID" value="RFA33115.1"/>
    <property type="molecule type" value="Genomic_DNA"/>
</dbReference>
<dbReference type="Proteomes" id="UP000256763">
    <property type="component" value="Unassembled WGS sequence"/>
</dbReference>
<dbReference type="PANTHER" id="PTHR23416:SF23">
    <property type="entry name" value="ACETYLTRANSFERASE C18B11.09C-RELATED"/>
    <property type="match status" value="1"/>
</dbReference>
<dbReference type="PROSITE" id="PS00101">
    <property type="entry name" value="HEXAPEP_TRANSFERASES"/>
    <property type="match status" value="1"/>
</dbReference>
<dbReference type="InterPro" id="IPR011004">
    <property type="entry name" value="Trimer_LpxA-like_sf"/>
</dbReference>
<dbReference type="RefSeq" id="WP_309544725.1">
    <property type="nucleotide sequence ID" value="NZ_NFZV01000024.1"/>
</dbReference>
<dbReference type="CDD" id="cd04647">
    <property type="entry name" value="LbH_MAT_like"/>
    <property type="match status" value="1"/>
</dbReference>
<sequence length="215" mass="23427">MRPLRSDNDLLAMTDEYRDQHKRRLSWMPWLYYSLKPKHQAWAHAWQQAIQEELCRLETVTIGANCFVAPEARLFAEPNRGIVMGDNCSIAAEAFLHGPIRLGKAVSINHRVSIDGGAKGVCIGDNTRIAANTCIYAFNHGMAPECPINTQPVRSAGIVIGSDVWVGANAGITDGVSIGDHAIVGMGSVVTRPVPAWAIVAGSPARQIGDRRDFR</sequence>
<keyword evidence="6" id="KW-1185">Reference proteome</keyword>
<name>A0A3E0WME4_9GAMM</name>
<reference evidence="6" key="1">
    <citation type="submission" date="2017-05" db="EMBL/GenBank/DDBJ databases">
        <authorList>
            <person name="Sharma S."/>
            <person name="Sidhu C."/>
            <person name="Pinnaka A.K."/>
        </authorList>
    </citation>
    <scope>NUCLEOTIDE SEQUENCE [LARGE SCALE GENOMIC DNA]</scope>
    <source>
        <strain evidence="6">AK93</strain>
    </source>
</reference>
<dbReference type="InterPro" id="IPR051159">
    <property type="entry name" value="Hexapeptide_acetyltransf"/>
</dbReference>